<proteinExistence type="predicted"/>
<evidence type="ECO:0000313" key="3">
    <source>
        <dbReference type="Proteomes" id="UP000620124"/>
    </source>
</evidence>
<dbReference type="OrthoDB" id="2983170at2759"/>
<dbReference type="EMBL" id="JACAZI010000002">
    <property type="protein sequence ID" value="KAF7368260.1"/>
    <property type="molecule type" value="Genomic_DNA"/>
</dbReference>
<reference evidence="1" key="1">
    <citation type="submission" date="2020-05" db="EMBL/GenBank/DDBJ databases">
        <title>Mycena genomes resolve the evolution of fungal bioluminescence.</title>
        <authorList>
            <person name="Tsai I.J."/>
        </authorList>
    </citation>
    <scope>NUCLEOTIDE SEQUENCE</scope>
    <source>
        <strain evidence="1">CCC161011</strain>
    </source>
</reference>
<sequence>MSSLATFCDVPVSTGFEGHFATCRVSLEWVVNYGLPTHNSQVSGLLTLPCDAGVVSMFLNNVPVAASLASDLVLGLDWFNFVRSSAPELVVHLSSGVSLDVRRPPISTVSTTESRPLSSTATLAVASVSRAGACVEHSSSSLPVSLGGSDVLLVQPGRPVRGVSKHLVREVVYPVRGVLRLQMMI</sequence>
<name>A0A8H6YMX4_9AGAR</name>
<comment type="caution">
    <text evidence="1">The sequence shown here is derived from an EMBL/GenBank/DDBJ whole genome shotgun (WGS) entry which is preliminary data.</text>
</comment>
<evidence type="ECO:0000313" key="1">
    <source>
        <dbReference type="EMBL" id="KAF7362918.1"/>
    </source>
</evidence>
<keyword evidence="3" id="KW-1185">Reference proteome</keyword>
<evidence type="ECO:0000313" key="2">
    <source>
        <dbReference type="EMBL" id="KAF7368260.1"/>
    </source>
</evidence>
<gene>
    <name evidence="2" type="ORF">MVEN_00146600</name>
    <name evidence="1" type="ORF">MVEN_00642700</name>
</gene>
<organism evidence="1 3">
    <name type="scientific">Mycena venus</name>
    <dbReference type="NCBI Taxonomy" id="2733690"/>
    <lineage>
        <taxon>Eukaryota</taxon>
        <taxon>Fungi</taxon>
        <taxon>Dikarya</taxon>
        <taxon>Basidiomycota</taxon>
        <taxon>Agaricomycotina</taxon>
        <taxon>Agaricomycetes</taxon>
        <taxon>Agaricomycetidae</taxon>
        <taxon>Agaricales</taxon>
        <taxon>Marasmiineae</taxon>
        <taxon>Mycenaceae</taxon>
        <taxon>Mycena</taxon>
    </lineage>
</organism>
<dbReference type="AlphaFoldDB" id="A0A8H6YMX4"/>
<dbReference type="EMBL" id="JACAZI010000004">
    <property type="protein sequence ID" value="KAF7362918.1"/>
    <property type="molecule type" value="Genomic_DNA"/>
</dbReference>
<accession>A0A8H6YMX4</accession>
<dbReference type="Proteomes" id="UP000620124">
    <property type="component" value="Unassembled WGS sequence"/>
</dbReference>
<protein>
    <submittedName>
        <fullName evidence="1">Uncharacterized protein</fullName>
    </submittedName>
</protein>